<gene>
    <name evidence="2" type="ORF">AKJ42_03125</name>
</gene>
<evidence type="ECO:0000313" key="2">
    <source>
        <dbReference type="EMBL" id="KXA99489.1"/>
    </source>
</evidence>
<protein>
    <submittedName>
        <fullName evidence="2">Uncharacterized protein</fullName>
    </submittedName>
</protein>
<keyword evidence="3" id="KW-1185">Reference proteome</keyword>
<proteinExistence type="predicted"/>
<feature type="region of interest" description="Disordered" evidence="1">
    <location>
        <begin position="48"/>
        <end position="72"/>
    </location>
</feature>
<dbReference type="Proteomes" id="UP000070520">
    <property type="component" value="Unassembled WGS sequence"/>
</dbReference>
<evidence type="ECO:0000313" key="3">
    <source>
        <dbReference type="Proteomes" id="UP000070520"/>
    </source>
</evidence>
<evidence type="ECO:0000256" key="1">
    <source>
        <dbReference type="SAM" id="MobiDB-lite"/>
    </source>
</evidence>
<name>A0A133UZ88_9EURY</name>
<accession>A0A133UZ88</accession>
<comment type="caution">
    <text evidence="2">The sequence shown here is derived from an EMBL/GenBank/DDBJ whole genome shotgun (WGS) entry which is preliminary data.</text>
</comment>
<reference evidence="2 3" key="1">
    <citation type="journal article" date="2016" name="Sci. Rep.">
        <title>Metabolic traits of an uncultured archaeal lineage -MSBL1- from brine pools of the Red Sea.</title>
        <authorList>
            <person name="Mwirichia R."/>
            <person name="Alam I."/>
            <person name="Rashid M."/>
            <person name="Vinu M."/>
            <person name="Ba-Alawi W."/>
            <person name="Anthony Kamau A."/>
            <person name="Kamanda Ngugi D."/>
            <person name="Goker M."/>
            <person name="Klenk H.P."/>
            <person name="Bajic V."/>
            <person name="Stingl U."/>
        </authorList>
    </citation>
    <scope>NUCLEOTIDE SEQUENCE [LARGE SCALE GENOMIC DNA]</scope>
    <source>
        <strain evidence="2">SCGC-AAA261C02</strain>
    </source>
</reference>
<sequence>MQTTIRGKIFPSEDQAEKLDELMRIQSSCMRYSYNRLCECAQSPGAFMEPVEPDRKSRPLQGGGAHAPEPIP</sequence>
<dbReference type="AlphaFoldDB" id="A0A133UZ88"/>
<dbReference type="EMBL" id="LHXW01000041">
    <property type="protein sequence ID" value="KXA99489.1"/>
    <property type="molecule type" value="Genomic_DNA"/>
</dbReference>
<organism evidence="2 3">
    <name type="scientific">candidate division MSBL1 archaeon SCGC-AAA261C02</name>
    <dbReference type="NCBI Taxonomy" id="1698272"/>
    <lineage>
        <taxon>Archaea</taxon>
        <taxon>Methanobacteriati</taxon>
        <taxon>Methanobacteriota</taxon>
        <taxon>candidate division MSBL1</taxon>
    </lineage>
</organism>